<dbReference type="Pfam" id="PF07244">
    <property type="entry name" value="POTRA"/>
    <property type="match status" value="1"/>
</dbReference>
<dbReference type="PANTHER" id="PTHR12815">
    <property type="entry name" value="SORTING AND ASSEMBLY MACHINERY SAMM50 PROTEIN FAMILY MEMBER"/>
    <property type="match status" value="1"/>
</dbReference>
<dbReference type="Gene3D" id="2.40.160.50">
    <property type="entry name" value="membrane protein fhac: a member of the omp85/tpsb transporter family"/>
    <property type="match status" value="1"/>
</dbReference>
<evidence type="ECO:0000256" key="2">
    <source>
        <dbReference type="ARBA" id="ARBA00022452"/>
    </source>
</evidence>
<dbReference type="InterPro" id="IPR034746">
    <property type="entry name" value="POTRA"/>
</dbReference>
<dbReference type="InterPro" id="IPR010827">
    <property type="entry name" value="BamA/TamA_POTRA"/>
</dbReference>
<evidence type="ECO:0000313" key="6">
    <source>
        <dbReference type="EMBL" id="SVC27669.1"/>
    </source>
</evidence>
<feature type="domain" description="POTRA" evidence="5">
    <location>
        <begin position="62"/>
        <end position="136"/>
    </location>
</feature>
<feature type="non-terminal residue" evidence="6">
    <location>
        <position position="1"/>
    </location>
</feature>
<proteinExistence type="predicted"/>
<dbReference type="PROSITE" id="PS51779">
    <property type="entry name" value="POTRA"/>
    <property type="match status" value="1"/>
</dbReference>
<comment type="subcellular location">
    <subcellularLocation>
        <location evidence="1">Membrane</location>
    </subcellularLocation>
</comment>
<evidence type="ECO:0000256" key="4">
    <source>
        <dbReference type="ARBA" id="ARBA00023136"/>
    </source>
</evidence>
<feature type="non-terminal residue" evidence="6">
    <location>
        <position position="413"/>
    </location>
</feature>
<dbReference type="Gene3D" id="3.10.20.310">
    <property type="entry name" value="membrane protein fhac"/>
    <property type="match status" value="2"/>
</dbReference>
<name>A0A382KTP9_9ZZZZ</name>
<gene>
    <name evidence="6" type="ORF">METZ01_LOCUS280523</name>
</gene>
<evidence type="ECO:0000256" key="3">
    <source>
        <dbReference type="ARBA" id="ARBA00022692"/>
    </source>
</evidence>
<reference evidence="6" key="1">
    <citation type="submission" date="2018-05" db="EMBL/GenBank/DDBJ databases">
        <authorList>
            <person name="Lanie J.A."/>
            <person name="Ng W.-L."/>
            <person name="Kazmierczak K.M."/>
            <person name="Andrzejewski T.M."/>
            <person name="Davidsen T.M."/>
            <person name="Wayne K.J."/>
            <person name="Tettelin H."/>
            <person name="Glass J.I."/>
            <person name="Rusch D."/>
            <person name="Podicherti R."/>
            <person name="Tsui H.-C.T."/>
            <person name="Winkler M.E."/>
        </authorList>
    </citation>
    <scope>NUCLEOTIDE SEQUENCE</scope>
</reference>
<keyword evidence="3" id="KW-0812">Transmembrane</keyword>
<dbReference type="PANTHER" id="PTHR12815:SF18">
    <property type="entry name" value="SORTING AND ASSEMBLY MACHINERY COMPONENT 50 HOMOLOG"/>
    <property type="match status" value="1"/>
</dbReference>
<accession>A0A382KTP9</accession>
<keyword evidence="4" id="KW-0472">Membrane</keyword>
<dbReference type="EMBL" id="UINC01082679">
    <property type="protein sequence ID" value="SVC27669.1"/>
    <property type="molecule type" value="Genomic_DNA"/>
</dbReference>
<evidence type="ECO:0000259" key="5">
    <source>
        <dbReference type="PROSITE" id="PS51779"/>
    </source>
</evidence>
<dbReference type="Pfam" id="PF01103">
    <property type="entry name" value="Omp85"/>
    <property type="match status" value="1"/>
</dbReference>
<dbReference type="AlphaFoldDB" id="A0A382KTP9"/>
<protein>
    <recommendedName>
        <fullName evidence="5">POTRA domain-containing protein</fullName>
    </recommendedName>
</protein>
<dbReference type="InterPro" id="IPR039910">
    <property type="entry name" value="D15-like"/>
</dbReference>
<dbReference type="InterPro" id="IPR000184">
    <property type="entry name" value="Bac_surfAg_D15"/>
</dbReference>
<keyword evidence="2" id="KW-1134">Transmembrane beta strand</keyword>
<organism evidence="6">
    <name type="scientific">marine metagenome</name>
    <dbReference type="NCBI Taxonomy" id="408172"/>
    <lineage>
        <taxon>unclassified sequences</taxon>
        <taxon>metagenomes</taxon>
        <taxon>ecological metagenomes</taxon>
    </lineage>
</organism>
<dbReference type="GO" id="GO:0019867">
    <property type="term" value="C:outer membrane"/>
    <property type="evidence" value="ECO:0007669"/>
    <property type="project" value="InterPro"/>
</dbReference>
<sequence length="413" mass="47709">LIDILNFSPNENFNPSKIRKQLKVLKKKYLIKGKIDVSIMDEIKIKNNNVIARINIFEGTSYFIDNIYISGLNSVKEKYVLREVLFATEEIYNIDDIDESKRRIFDSGLFSSVEIINKSVDNENGVIDIEIKVREYKSSSIEANFSFTELSAYQENLKTTGVDAQARWVLGNIFNTTSNIEFTGRIASSINLDIFLNKPLIERDFTAIYRTPWTLYFRIPTQIKYFHNEESEEYKFKSDGLTYSLKFDQMNDTRYEFNSTFEIIQSNDSLYTEEPKEPARWMNFIYLSNKIKNPLNPVGGQYLSFISTLYGTFLGGDRNFVKFEGEFRKYIKIGVNNILALRVVAGYINNLETDNDLPKVYKFQLGGQTSLRGWASPDKFEVPSGSLISDMINLEYRFPIKSKFGGELFIDAG</sequence>
<evidence type="ECO:0000256" key="1">
    <source>
        <dbReference type="ARBA" id="ARBA00004370"/>
    </source>
</evidence>